<protein>
    <submittedName>
        <fullName evidence="1">Uncharacterized protein</fullName>
    </submittedName>
</protein>
<proteinExistence type="predicted"/>
<accession>A0A512N5G6</accession>
<reference evidence="1 2" key="1">
    <citation type="submission" date="2019-07" db="EMBL/GenBank/DDBJ databases">
        <title>Whole genome shotgun sequence of Reyranella soli NBRC 108950.</title>
        <authorList>
            <person name="Hosoyama A."/>
            <person name="Uohara A."/>
            <person name="Ohji S."/>
            <person name="Ichikawa N."/>
        </authorList>
    </citation>
    <scope>NUCLEOTIDE SEQUENCE [LARGE SCALE GENOMIC DNA]</scope>
    <source>
        <strain evidence="1 2">NBRC 108950</strain>
    </source>
</reference>
<organism evidence="1 2">
    <name type="scientific">Reyranella soli</name>
    <dbReference type="NCBI Taxonomy" id="1230389"/>
    <lineage>
        <taxon>Bacteria</taxon>
        <taxon>Pseudomonadati</taxon>
        <taxon>Pseudomonadota</taxon>
        <taxon>Alphaproteobacteria</taxon>
        <taxon>Hyphomicrobiales</taxon>
        <taxon>Reyranellaceae</taxon>
        <taxon>Reyranella</taxon>
    </lineage>
</organism>
<dbReference type="AlphaFoldDB" id="A0A512N5G6"/>
<comment type="caution">
    <text evidence="1">The sequence shown here is derived from an EMBL/GenBank/DDBJ whole genome shotgun (WGS) entry which is preliminary data.</text>
</comment>
<dbReference type="EMBL" id="BKAJ01000027">
    <property type="protein sequence ID" value="GEP54215.1"/>
    <property type="molecule type" value="Genomic_DNA"/>
</dbReference>
<evidence type="ECO:0000313" key="1">
    <source>
        <dbReference type="EMBL" id="GEP54215.1"/>
    </source>
</evidence>
<name>A0A512N5G6_9HYPH</name>
<dbReference type="OrthoDB" id="9867898at2"/>
<gene>
    <name evidence="1" type="ORF">RSO01_13810</name>
</gene>
<keyword evidence="2" id="KW-1185">Reference proteome</keyword>
<evidence type="ECO:0000313" key="2">
    <source>
        <dbReference type="Proteomes" id="UP000321058"/>
    </source>
</evidence>
<sequence length="79" mass="8266">MKVANRSPILAAISLVAALVGLGTYLAALEVAWNSPGVGPSVIGGYAYAARDELGRPTCRRSNFGDPQRPIVRIGQNCP</sequence>
<dbReference type="RefSeq" id="WP_147147565.1">
    <property type="nucleotide sequence ID" value="NZ_BKAJ01000027.1"/>
</dbReference>
<dbReference type="Proteomes" id="UP000321058">
    <property type="component" value="Unassembled WGS sequence"/>
</dbReference>